<keyword evidence="2" id="KW-1185">Reference proteome</keyword>
<protein>
    <submittedName>
        <fullName evidence="1">Uncharacterized protein</fullName>
    </submittedName>
</protein>
<dbReference type="EMBL" id="CALNXJ010000039">
    <property type="protein sequence ID" value="CAH3144664.1"/>
    <property type="molecule type" value="Genomic_DNA"/>
</dbReference>
<gene>
    <name evidence="1" type="ORF">PMEA_00021187</name>
</gene>
<proteinExistence type="predicted"/>
<name>A0AAU9XEF5_9CNID</name>
<sequence length="86" mass="9557">MVPQPREASEALLDSDEGVKRAKITVGAAVVQKNFWCFLSNIELKLSPTPLSVPEVTEAEKRIVKVVQRHSFPIDIDKSVITDRLA</sequence>
<dbReference type="AlphaFoldDB" id="A0AAU9XEF5"/>
<accession>A0AAU9XEF5</accession>
<organism evidence="1 2">
    <name type="scientific">Pocillopora meandrina</name>
    <dbReference type="NCBI Taxonomy" id="46732"/>
    <lineage>
        <taxon>Eukaryota</taxon>
        <taxon>Metazoa</taxon>
        <taxon>Cnidaria</taxon>
        <taxon>Anthozoa</taxon>
        <taxon>Hexacorallia</taxon>
        <taxon>Scleractinia</taxon>
        <taxon>Astrocoeniina</taxon>
        <taxon>Pocilloporidae</taxon>
        <taxon>Pocillopora</taxon>
    </lineage>
</organism>
<dbReference type="Proteomes" id="UP001159428">
    <property type="component" value="Unassembled WGS sequence"/>
</dbReference>
<reference evidence="1 2" key="1">
    <citation type="submission" date="2022-05" db="EMBL/GenBank/DDBJ databases">
        <authorList>
            <consortium name="Genoscope - CEA"/>
            <person name="William W."/>
        </authorList>
    </citation>
    <scope>NUCLEOTIDE SEQUENCE [LARGE SCALE GENOMIC DNA]</scope>
</reference>
<evidence type="ECO:0000313" key="2">
    <source>
        <dbReference type="Proteomes" id="UP001159428"/>
    </source>
</evidence>
<comment type="caution">
    <text evidence="1">The sequence shown here is derived from an EMBL/GenBank/DDBJ whole genome shotgun (WGS) entry which is preliminary data.</text>
</comment>
<evidence type="ECO:0000313" key="1">
    <source>
        <dbReference type="EMBL" id="CAH3144664.1"/>
    </source>
</evidence>